<proteinExistence type="predicted"/>
<keyword evidence="3" id="KW-1185">Reference proteome</keyword>
<evidence type="ECO:0008006" key="4">
    <source>
        <dbReference type="Google" id="ProtNLM"/>
    </source>
</evidence>
<dbReference type="EMBL" id="FNTX01000002">
    <property type="protein sequence ID" value="SEE92115.1"/>
    <property type="molecule type" value="Genomic_DNA"/>
</dbReference>
<evidence type="ECO:0000313" key="2">
    <source>
        <dbReference type="EMBL" id="SEE92115.1"/>
    </source>
</evidence>
<gene>
    <name evidence="2" type="ORF">SAMN04488554_3597</name>
</gene>
<accession>A0A1H5MRW0</accession>
<dbReference type="Pfam" id="PF11377">
    <property type="entry name" value="DUF3180"/>
    <property type="match status" value="1"/>
</dbReference>
<dbReference type="InterPro" id="IPR021517">
    <property type="entry name" value="DUF3180"/>
</dbReference>
<protein>
    <recommendedName>
        <fullName evidence="4">DUF3180 domain-containing protein</fullName>
    </recommendedName>
</protein>
<keyword evidence="1" id="KW-0472">Membrane</keyword>
<evidence type="ECO:0000256" key="1">
    <source>
        <dbReference type="SAM" id="Phobius"/>
    </source>
</evidence>
<keyword evidence="1" id="KW-1133">Transmembrane helix</keyword>
<name>A0A1H5MRW0_9MICO</name>
<keyword evidence="1" id="KW-0812">Transmembrane</keyword>
<feature type="transmembrane region" description="Helical" evidence="1">
    <location>
        <begin position="6"/>
        <end position="28"/>
    </location>
</feature>
<dbReference type="Proteomes" id="UP000199220">
    <property type="component" value="Unassembled WGS sequence"/>
</dbReference>
<feature type="transmembrane region" description="Helical" evidence="1">
    <location>
        <begin position="116"/>
        <end position="135"/>
    </location>
</feature>
<reference evidence="3" key="1">
    <citation type="submission" date="2016-10" db="EMBL/GenBank/DDBJ databases">
        <authorList>
            <person name="Varghese N."/>
            <person name="Submissions S."/>
        </authorList>
    </citation>
    <scope>NUCLEOTIDE SEQUENCE [LARGE SCALE GENOMIC DNA]</scope>
    <source>
        <strain evidence="3">DSM 21368</strain>
    </source>
</reference>
<organism evidence="2 3">
    <name type="scientific">Ruania alba</name>
    <dbReference type="NCBI Taxonomy" id="648782"/>
    <lineage>
        <taxon>Bacteria</taxon>
        <taxon>Bacillati</taxon>
        <taxon>Actinomycetota</taxon>
        <taxon>Actinomycetes</taxon>
        <taxon>Micrococcales</taxon>
        <taxon>Ruaniaceae</taxon>
        <taxon>Ruania</taxon>
    </lineage>
</organism>
<dbReference type="RefSeq" id="WP_175477201.1">
    <property type="nucleotide sequence ID" value="NZ_FNTX01000002.1"/>
</dbReference>
<evidence type="ECO:0000313" key="3">
    <source>
        <dbReference type="Proteomes" id="UP000199220"/>
    </source>
</evidence>
<feature type="transmembrane region" description="Helical" evidence="1">
    <location>
        <begin position="40"/>
        <end position="60"/>
    </location>
</feature>
<dbReference type="AlphaFoldDB" id="A0A1H5MRW0"/>
<sequence>MITRLGWPTLGAIVVVSGTIAVVALRWWTTRGNVAPTVPILLAGVLAALAALVLVLGLRVRRAVSSGHLDDPVGASRVLALGQAASITAAIHLGYLGAQAAIAAGNLQAPDPREQLIRVLVAVLAAGALLVAGMITQWCCQVPEDDDDDDPPGGTVPG</sequence>
<dbReference type="STRING" id="648782.SAMN04488554_3597"/>